<dbReference type="AlphaFoldDB" id="A0A2K8MEQ0"/>
<dbReference type="CDD" id="cd06423">
    <property type="entry name" value="CESA_like"/>
    <property type="match status" value="1"/>
</dbReference>
<dbReference type="EMBL" id="CP024923">
    <property type="protein sequence ID" value="ATY32370.1"/>
    <property type="molecule type" value="Genomic_DNA"/>
</dbReference>
<keyword evidence="6" id="KW-1185">Reference proteome</keyword>
<keyword evidence="4" id="KW-0472">Membrane</keyword>
<dbReference type="SUPFAM" id="SSF53448">
    <property type="entry name" value="Nucleotide-diphospho-sugar transferases"/>
    <property type="match status" value="1"/>
</dbReference>
<evidence type="ECO:0000256" key="4">
    <source>
        <dbReference type="SAM" id="Phobius"/>
    </source>
</evidence>
<feature type="transmembrane region" description="Helical" evidence="4">
    <location>
        <begin position="385"/>
        <end position="418"/>
    </location>
</feature>
<dbReference type="GO" id="GO:0016757">
    <property type="term" value="F:glycosyltransferase activity"/>
    <property type="evidence" value="ECO:0007669"/>
    <property type="project" value="UniProtKB-KW"/>
</dbReference>
<keyword evidence="4" id="KW-1133">Transmembrane helix</keyword>
<accession>A0A2K8MEQ0</accession>
<dbReference type="RefSeq" id="WP_100282178.1">
    <property type="nucleotide sequence ID" value="NZ_CP024923.1"/>
</dbReference>
<reference evidence="5 6" key="1">
    <citation type="submission" date="2017-11" db="EMBL/GenBank/DDBJ databases">
        <title>Complete genome sequence of Sphingomonas sp. Strain Cra20, a psychrotolerant potential plant growth promoting rhizobacteria.</title>
        <authorList>
            <person name="Luo Y."/>
        </authorList>
    </citation>
    <scope>NUCLEOTIDE SEQUENCE [LARGE SCALE GENOMIC DNA]</scope>
    <source>
        <strain evidence="5 6">Cra20</strain>
    </source>
</reference>
<keyword evidence="2" id="KW-0328">Glycosyltransferase</keyword>
<dbReference type="Proteomes" id="UP000229081">
    <property type="component" value="Chromosome"/>
</dbReference>
<dbReference type="Pfam" id="PF13641">
    <property type="entry name" value="Glyco_tranf_2_3"/>
    <property type="match status" value="1"/>
</dbReference>
<protein>
    <submittedName>
        <fullName evidence="5">Glycosyl transferase</fullName>
    </submittedName>
</protein>
<feature type="transmembrane region" description="Helical" evidence="4">
    <location>
        <begin position="20"/>
        <end position="48"/>
    </location>
</feature>
<evidence type="ECO:0000256" key="3">
    <source>
        <dbReference type="ARBA" id="ARBA00022679"/>
    </source>
</evidence>
<sequence length="479" mass="53542">MSWPLIAEWAGRVGTGLLISMSLLCFLVVSIRNLVSIIQLVLAARVFYVRIRPAARSYELWARYADLAPPVSVIAPCYNEELSIADSVRALLALEYPDHEVVVVNDGSRDATLARLIGEFDMHPIEREQLAVLQKTRILGVYASAKHPNLLLIDKENGRKADAVNAGIGFATAPLVCVIDADSIIEPDGLLRGTEPFMTDDGSLVAIGGTIRIANGSAVQGGHVRQVRLPAGWLPRYQVLEYLRAFLTARIANAQLGTLLLISGAFGIFRRSVLVEIGGYRHDTVGEDLEIVTRIHRYMREQRRPYRVAFVPEVICWTEAPYDWEGLRNQRSRWQQGALETLVRHRRMIFNPRYGRVGMIGMPLLVIEDVLGPPCEIFGYLLVPLLYLLGLTSGTVVIAFFSLTVLFGTAISLGTLALEELQLRHTPRARDLFLIAIAALIENFGYRQANLVFRLRGMWRYFRKDNSWASATRAGFAKE</sequence>
<proteinExistence type="inferred from homology"/>
<keyword evidence="4" id="KW-0812">Transmembrane</keyword>
<evidence type="ECO:0000313" key="6">
    <source>
        <dbReference type="Proteomes" id="UP000229081"/>
    </source>
</evidence>
<organism evidence="5 6">
    <name type="scientific">Sphingomonas psychrotolerans</name>
    <dbReference type="NCBI Taxonomy" id="1327635"/>
    <lineage>
        <taxon>Bacteria</taxon>
        <taxon>Pseudomonadati</taxon>
        <taxon>Pseudomonadota</taxon>
        <taxon>Alphaproteobacteria</taxon>
        <taxon>Sphingomonadales</taxon>
        <taxon>Sphingomonadaceae</taxon>
        <taxon>Sphingomonas</taxon>
    </lineage>
</organism>
<dbReference type="OrthoDB" id="276604at2"/>
<keyword evidence="3 5" id="KW-0808">Transferase</keyword>
<dbReference type="KEGG" id="sphc:CVN68_10570"/>
<dbReference type="InterPro" id="IPR029044">
    <property type="entry name" value="Nucleotide-diphossugar_trans"/>
</dbReference>
<name>A0A2K8MEQ0_9SPHN</name>
<dbReference type="PANTHER" id="PTHR43630">
    <property type="entry name" value="POLY-BETA-1,6-N-ACETYL-D-GLUCOSAMINE SYNTHASE"/>
    <property type="match status" value="1"/>
</dbReference>
<evidence type="ECO:0000256" key="2">
    <source>
        <dbReference type="ARBA" id="ARBA00022676"/>
    </source>
</evidence>
<dbReference type="PANTHER" id="PTHR43630:SF1">
    <property type="entry name" value="POLY-BETA-1,6-N-ACETYL-D-GLUCOSAMINE SYNTHASE"/>
    <property type="match status" value="1"/>
</dbReference>
<dbReference type="Gene3D" id="3.90.550.10">
    <property type="entry name" value="Spore Coat Polysaccharide Biosynthesis Protein SpsA, Chain A"/>
    <property type="match status" value="1"/>
</dbReference>
<evidence type="ECO:0000256" key="1">
    <source>
        <dbReference type="ARBA" id="ARBA00006739"/>
    </source>
</evidence>
<comment type="similarity">
    <text evidence="1">Belongs to the glycosyltransferase 2 family.</text>
</comment>
<evidence type="ECO:0000313" key="5">
    <source>
        <dbReference type="EMBL" id="ATY32370.1"/>
    </source>
</evidence>
<gene>
    <name evidence="5" type="ORF">CVN68_10570</name>
</gene>